<dbReference type="InterPro" id="IPR007115">
    <property type="entry name" value="6-PTP_synth/QueD"/>
</dbReference>
<accession>L1NB77</accession>
<dbReference type="EMBL" id="AMEQ01000037">
    <property type="protein sequence ID" value="EKY00628.1"/>
    <property type="molecule type" value="Genomic_DNA"/>
</dbReference>
<dbReference type="Proteomes" id="UP000010408">
    <property type="component" value="Unassembled WGS sequence"/>
</dbReference>
<evidence type="ECO:0000256" key="1">
    <source>
        <dbReference type="ARBA" id="ARBA00001947"/>
    </source>
</evidence>
<dbReference type="InterPro" id="IPR038418">
    <property type="entry name" value="6-PTP_synth/QueD_sf"/>
</dbReference>
<dbReference type="eggNOG" id="COG0720">
    <property type="taxonomic scope" value="Bacteria"/>
</dbReference>
<comment type="catalytic activity">
    <reaction evidence="10">
        <text>7,8-dihydroneopterin 3'-triphosphate + H2O = 6-carboxy-5,6,7,8-tetrahydropterin + triphosphate + acetaldehyde + 2 H(+)</text>
        <dbReference type="Rhea" id="RHEA:27966"/>
        <dbReference type="ChEBI" id="CHEBI:15343"/>
        <dbReference type="ChEBI" id="CHEBI:15377"/>
        <dbReference type="ChEBI" id="CHEBI:15378"/>
        <dbReference type="ChEBI" id="CHEBI:18036"/>
        <dbReference type="ChEBI" id="CHEBI:58462"/>
        <dbReference type="ChEBI" id="CHEBI:61032"/>
        <dbReference type="EC" id="4.1.2.50"/>
    </reaction>
</comment>
<name>L1NB77_9PORP</name>
<protein>
    <recommendedName>
        <fullName evidence="5">6-carboxy-5,6,7,8-tetrahydropterin synthase</fullName>
        <ecNumber evidence="4">4.1.2.50</ecNumber>
    </recommendedName>
    <alternativeName>
        <fullName evidence="9">Queuosine biosynthesis protein QueD</fullName>
    </alternativeName>
</protein>
<dbReference type="GO" id="GO:0070497">
    <property type="term" value="F:6-carboxytetrahydropterin synthase activity"/>
    <property type="evidence" value="ECO:0007669"/>
    <property type="project" value="UniProtKB-EC"/>
</dbReference>
<evidence type="ECO:0000256" key="2">
    <source>
        <dbReference type="ARBA" id="ARBA00005061"/>
    </source>
</evidence>
<comment type="cofactor">
    <cofactor evidence="1">
        <name>Zn(2+)</name>
        <dbReference type="ChEBI" id="CHEBI:29105"/>
    </cofactor>
</comment>
<dbReference type="HOGENOM" id="CLU_111016_1_1_10"/>
<dbReference type="GO" id="GO:0046872">
    <property type="term" value="F:metal ion binding"/>
    <property type="evidence" value="ECO:0007669"/>
    <property type="project" value="UniProtKB-KW"/>
</dbReference>
<comment type="pathway">
    <text evidence="2">Purine metabolism; 7-cyano-7-deazaguanine biosynthesis.</text>
</comment>
<reference evidence="11 12" key="1">
    <citation type="submission" date="2012-05" db="EMBL/GenBank/DDBJ databases">
        <authorList>
            <person name="Weinstock G."/>
            <person name="Sodergren E."/>
            <person name="Lobos E.A."/>
            <person name="Fulton L."/>
            <person name="Fulton R."/>
            <person name="Courtney L."/>
            <person name="Fronick C."/>
            <person name="O'Laughlin M."/>
            <person name="Godfrey J."/>
            <person name="Wilson R.M."/>
            <person name="Miner T."/>
            <person name="Farmer C."/>
            <person name="Delehaunty K."/>
            <person name="Cordes M."/>
            <person name="Minx P."/>
            <person name="Tomlinson C."/>
            <person name="Chen J."/>
            <person name="Wollam A."/>
            <person name="Pepin K.H."/>
            <person name="Bhonagiri V."/>
            <person name="Zhang X."/>
            <person name="Suruliraj S."/>
            <person name="Warren W."/>
            <person name="Mitreva M."/>
            <person name="Mardis E.R."/>
            <person name="Wilson R.K."/>
        </authorList>
    </citation>
    <scope>NUCLEOTIDE SEQUENCE [LARGE SCALE GENOMIC DNA]</scope>
    <source>
        <strain evidence="11 12">F0037</strain>
    </source>
</reference>
<evidence type="ECO:0000256" key="5">
    <source>
        <dbReference type="ARBA" id="ARBA00018141"/>
    </source>
</evidence>
<dbReference type="Pfam" id="PF01242">
    <property type="entry name" value="PTPS"/>
    <property type="match status" value="1"/>
</dbReference>
<dbReference type="AlphaFoldDB" id="L1NB77"/>
<evidence type="ECO:0000313" key="12">
    <source>
        <dbReference type="Proteomes" id="UP000010408"/>
    </source>
</evidence>
<gene>
    <name evidence="11" type="ORF">HMPREF9134_01365</name>
</gene>
<keyword evidence="6" id="KW-0479">Metal-binding</keyword>
<dbReference type="PATRIC" id="fig|1127696.3.peg.1233"/>
<comment type="caution">
    <text evidence="11">The sequence shown here is derived from an EMBL/GenBank/DDBJ whole genome shotgun (WGS) entry which is preliminary data.</text>
</comment>
<evidence type="ECO:0000256" key="8">
    <source>
        <dbReference type="ARBA" id="ARBA00023239"/>
    </source>
</evidence>
<evidence type="ECO:0000256" key="3">
    <source>
        <dbReference type="ARBA" id="ARBA00008900"/>
    </source>
</evidence>
<dbReference type="UniPathway" id="UPA00391"/>
<evidence type="ECO:0000256" key="7">
    <source>
        <dbReference type="ARBA" id="ARBA00022833"/>
    </source>
</evidence>
<evidence type="ECO:0000256" key="10">
    <source>
        <dbReference type="ARBA" id="ARBA00048807"/>
    </source>
</evidence>
<evidence type="ECO:0000256" key="9">
    <source>
        <dbReference type="ARBA" id="ARBA00031449"/>
    </source>
</evidence>
<proteinExistence type="inferred from homology"/>
<evidence type="ECO:0000313" key="11">
    <source>
        <dbReference type="EMBL" id="EKY00628.1"/>
    </source>
</evidence>
<dbReference type="SUPFAM" id="SSF55620">
    <property type="entry name" value="Tetrahydrobiopterin biosynthesis enzymes-like"/>
    <property type="match status" value="1"/>
</dbReference>
<dbReference type="STRING" id="1127696.HMPREF9134_01365"/>
<dbReference type="PANTHER" id="PTHR12589:SF7">
    <property type="entry name" value="6-PYRUVOYL TETRAHYDROBIOPTERIN SYNTHASE"/>
    <property type="match status" value="1"/>
</dbReference>
<comment type="similarity">
    <text evidence="3">Belongs to the PTPS family. QueD subfamily.</text>
</comment>
<keyword evidence="8" id="KW-0456">Lyase</keyword>
<dbReference type="Gene3D" id="3.30.479.10">
    <property type="entry name" value="6-pyruvoyl tetrahydropterin synthase/QueD"/>
    <property type="match status" value="1"/>
</dbReference>
<dbReference type="EC" id="4.1.2.50" evidence="4"/>
<dbReference type="RefSeq" id="WP_005467445.1">
    <property type="nucleotide sequence ID" value="NZ_KB291032.1"/>
</dbReference>
<dbReference type="PANTHER" id="PTHR12589">
    <property type="entry name" value="PYRUVOYL TETRAHYDROBIOPTERIN SYNTHASE"/>
    <property type="match status" value="1"/>
</dbReference>
<evidence type="ECO:0000256" key="4">
    <source>
        <dbReference type="ARBA" id="ARBA00012982"/>
    </source>
</evidence>
<evidence type="ECO:0000256" key="6">
    <source>
        <dbReference type="ARBA" id="ARBA00022723"/>
    </source>
</evidence>
<organism evidence="11 12">
    <name type="scientific">Porphyromonas catoniae F0037</name>
    <dbReference type="NCBI Taxonomy" id="1127696"/>
    <lineage>
        <taxon>Bacteria</taxon>
        <taxon>Pseudomonadati</taxon>
        <taxon>Bacteroidota</taxon>
        <taxon>Bacteroidia</taxon>
        <taxon>Bacteroidales</taxon>
        <taxon>Porphyromonadaceae</taxon>
        <taxon>Porphyromonas</taxon>
    </lineage>
</organism>
<keyword evidence="7" id="KW-0862">Zinc</keyword>
<sequence>MITAERYHDISMGHRVVGHENKCRHLHGHNYRIHFVCEADQLDALGRVIDFGLINDRLCQWLEEHWDHRLMIWQEDPLLPELQRIASEDLCIVPFNPTAEQIAQHLVHVVGPQCLAGTGIRLTSCRVDETRKCSATCRL</sequence>